<dbReference type="NCBIfam" id="TIGR00229">
    <property type="entry name" value="sensory_box"/>
    <property type="match status" value="1"/>
</dbReference>
<dbReference type="EC" id="2.7.7.65" evidence="2"/>
<dbReference type="SMART" id="SM00091">
    <property type="entry name" value="PAS"/>
    <property type="match status" value="1"/>
</dbReference>
<dbReference type="GO" id="GO:1902201">
    <property type="term" value="P:negative regulation of bacterial-type flagellum-dependent cell motility"/>
    <property type="evidence" value="ECO:0007669"/>
    <property type="project" value="TreeGrafter"/>
</dbReference>
<evidence type="ECO:0000256" key="3">
    <source>
        <dbReference type="ARBA" id="ARBA00034247"/>
    </source>
</evidence>
<dbReference type="KEGG" id="pin:Ping_3392"/>
<dbReference type="InterPro" id="IPR000160">
    <property type="entry name" value="GGDEF_dom"/>
</dbReference>
<evidence type="ECO:0000313" key="6">
    <source>
        <dbReference type="Proteomes" id="UP000000639"/>
    </source>
</evidence>
<dbReference type="Gene3D" id="3.30.450.20">
    <property type="entry name" value="PAS domain"/>
    <property type="match status" value="1"/>
</dbReference>
<evidence type="ECO:0000259" key="4">
    <source>
        <dbReference type="PROSITE" id="PS50887"/>
    </source>
</evidence>
<dbReference type="SMART" id="SM00267">
    <property type="entry name" value="GGDEF"/>
    <property type="match status" value="1"/>
</dbReference>
<dbReference type="NCBIfam" id="TIGR00254">
    <property type="entry name" value="GGDEF"/>
    <property type="match status" value="1"/>
</dbReference>
<dbReference type="GO" id="GO:0005886">
    <property type="term" value="C:plasma membrane"/>
    <property type="evidence" value="ECO:0007669"/>
    <property type="project" value="TreeGrafter"/>
</dbReference>
<dbReference type="InterPro" id="IPR035965">
    <property type="entry name" value="PAS-like_dom_sf"/>
</dbReference>
<protein>
    <recommendedName>
        <fullName evidence="2">diguanylate cyclase</fullName>
        <ecNumber evidence="2">2.7.7.65</ecNumber>
    </recommendedName>
</protein>
<dbReference type="eggNOG" id="COG2199">
    <property type="taxonomic scope" value="Bacteria"/>
</dbReference>
<dbReference type="RefSeq" id="WP_011771630.1">
    <property type="nucleotide sequence ID" value="NC_008709.1"/>
</dbReference>
<proteinExistence type="predicted"/>
<evidence type="ECO:0000256" key="1">
    <source>
        <dbReference type="ARBA" id="ARBA00001946"/>
    </source>
</evidence>
<dbReference type="GO" id="GO:0043709">
    <property type="term" value="P:cell adhesion involved in single-species biofilm formation"/>
    <property type="evidence" value="ECO:0007669"/>
    <property type="project" value="TreeGrafter"/>
</dbReference>
<dbReference type="STRING" id="357804.Ping_3392"/>
<evidence type="ECO:0000313" key="5">
    <source>
        <dbReference type="EMBL" id="ABM05078.1"/>
    </source>
</evidence>
<dbReference type="SUPFAM" id="SSF55785">
    <property type="entry name" value="PYP-like sensor domain (PAS domain)"/>
    <property type="match status" value="1"/>
</dbReference>
<dbReference type="CDD" id="cd01949">
    <property type="entry name" value="GGDEF"/>
    <property type="match status" value="1"/>
</dbReference>
<dbReference type="EMBL" id="CP000510">
    <property type="protein sequence ID" value="ABM05078.1"/>
    <property type="molecule type" value="Genomic_DNA"/>
</dbReference>
<dbReference type="Gene3D" id="3.30.70.270">
    <property type="match status" value="1"/>
</dbReference>
<dbReference type="InterPro" id="IPR043128">
    <property type="entry name" value="Rev_trsase/Diguanyl_cyclase"/>
</dbReference>
<dbReference type="HOGENOM" id="CLU_000445_11_4_6"/>
<dbReference type="PANTHER" id="PTHR45138:SF9">
    <property type="entry name" value="DIGUANYLATE CYCLASE DGCM-RELATED"/>
    <property type="match status" value="1"/>
</dbReference>
<accession>A1T013</accession>
<organism evidence="5 6">
    <name type="scientific">Psychromonas ingrahamii (strain DSM 17664 / CCUG 51855 / 37)</name>
    <dbReference type="NCBI Taxonomy" id="357804"/>
    <lineage>
        <taxon>Bacteria</taxon>
        <taxon>Pseudomonadati</taxon>
        <taxon>Pseudomonadota</taxon>
        <taxon>Gammaproteobacteria</taxon>
        <taxon>Alteromonadales</taxon>
        <taxon>Psychromonadaceae</taxon>
        <taxon>Psychromonas</taxon>
    </lineage>
</organism>
<dbReference type="FunFam" id="3.30.70.270:FF:000001">
    <property type="entry name" value="Diguanylate cyclase domain protein"/>
    <property type="match status" value="1"/>
</dbReference>
<dbReference type="GO" id="GO:0052621">
    <property type="term" value="F:diguanylate cyclase activity"/>
    <property type="evidence" value="ECO:0007669"/>
    <property type="project" value="UniProtKB-EC"/>
</dbReference>
<dbReference type="Proteomes" id="UP000000639">
    <property type="component" value="Chromosome"/>
</dbReference>
<dbReference type="PANTHER" id="PTHR45138">
    <property type="entry name" value="REGULATORY COMPONENTS OF SENSORY TRANSDUCTION SYSTEM"/>
    <property type="match status" value="1"/>
</dbReference>
<dbReference type="InterPro" id="IPR029787">
    <property type="entry name" value="Nucleotide_cyclase"/>
</dbReference>
<comment type="cofactor">
    <cofactor evidence="1">
        <name>Mg(2+)</name>
        <dbReference type="ChEBI" id="CHEBI:18420"/>
    </cofactor>
</comment>
<keyword evidence="6" id="KW-1185">Reference proteome</keyword>
<comment type="catalytic activity">
    <reaction evidence="3">
        <text>2 GTP = 3',3'-c-di-GMP + 2 diphosphate</text>
        <dbReference type="Rhea" id="RHEA:24898"/>
        <dbReference type="ChEBI" id="CHEBI:33019"/>
        <dbReference type="ChEBI" id="CHEBI:37565"/>
        <dbReference type="ChEBI" id="CHEBI:58805"/>
        <dbReference type="EC" id="2.7.7.65"/>
    </reaction>
</comment>
<dbReference type="Pfam" id="PF00990">
    <property type="entry name" value="GGDEF"/>
    <property type="match status" value="1"/>
</dbReference>
<dbReference type="SUPFAM" id="SSF55073">
    <property type="entry name" value="Nucleotide cyclase"/>
    <property type="match status" value="1"/>
</dbReference>
<gene>
    <name evidence="5" type="ordered locus">Ping_3392</name>
</gene>
<reference evidence="5 6" key="1">
    <citation type="submission" date="2007-01" db="EMBL/GenBank/DDBJ databases">
        <title>Complete sequence of Psychromonas ingrahamii 37.</title>
        <authorList>
            <consortium name="US DOE Joint Genome Institute"/>
            <person name="Copeland A."/>
            <person name="Lucas S."/>
            <person name="Lapidus A."/>
            <person name="Barry K."/>
            <person name="Detter J.C."/>
            <person name="Glavina del Rio T."/>
            <person name="Hammon N."/>
            <person name="Israni S."/>
            <person name="Dalin E."/>
            <person name="Tice H."/>
            <person name="Pitluck S."/>
            <person name="Thompson L.S."/>
            <person name="Brettin T."/>
            <person name="Bruce D."/>
            <person name="Han C."/>
            <person name="Tapia R."/>
            <person name="Schmutz J."/>
            <person name="Larimer F."/>
            <person name="Land M."/>
            <person name="Hauser L."/>
            <person name="Kyrpides N."/>
            <person name="Ivanova N."/>
            <person name="Staley J."/>
            <person name="Richardson P."/>
        </authorList>
    </citation>
    <scope>NUCLEOTIDE SEQUENCE [LARGE SCALE GENOMIC DNA]</scope>
    <source>
        <strain evidence="5 6">37</strain>
    </source>
</reference>
<evidence type="ECO:0000256" key="2">
    <source>
        <dbReference type="ARBA" id="ARBA00012528"/>
    </source>
</evidence>
<name>A1T013_PSYIN</name>
<dbReference type="AlphaFoldDB" id="A1T013"/>
<dbReference type="InterPro" id="IPR000014">
    <property type="entry name" value="PAS"/>
</dbReference>
<dbReference type="InterPro" id="IPR050469">
    <property type="entry name" value="Diguanylate_Cyclase"/>
</dbReference>
<dbReference type="OrthoDB" id="5800589at2"/>
<dbReference type="PROSITE" id="PS50887">
    <property type="entry name" value="GGDEF"/>
    <property type="match status" value="1"/>
</dbReference>
<feature type="domain" description="GGDEF" evidence="4">
    <location>
        <begin position="275"/>
        <end position="406"/>
    </location>
</feature>
<sequence>MLEMNNIFCYGQIIIADNIVVSIDQNFIDILGFSSLDEMYSAQSDPLAFIAADYSDEILIKSERLNSGSFETHGNVLYCTKKQGQKIAVFVLAQQINWKKQPALELQIFDISLKISAQQLINKSRYERLVEHSDQGVMIHRNFKPLLVNQVWVELMAAKSIQDVIENLNILDLIPTEHHASAIERYQKVITGEAIGESHIIENIRFDGIKRFFNIYDHAIQWQGEPAVEVVMVDVTDKVMAEKRLAHKAFHDSLTDLYNRDAIYKWIHEHCGKVNSMSCMLIDLDNFKRVNDTYGHSKGDNVLKIFANLFKEKIAEKGVIGRWGGEEFIVFVPDRDKKTALALAEKVRIACAQTPLFLQGKEIITTVSIGVSYTDSFAQIKPKDIIKQADHNMYLSKSLGKNRVTG</sequence>